<proteinExistence type="predicted"/>
<keyword evidence="2" id="KW-1185">Reference proteome</keyword>
<dbReference type="Proteomes" id="UP001341281">
    <property type="component" value="Chromosome 01"/>
</dbReference>
<gene>
    <name evidence="1" type="ORF">U9M48_004244</name>
</gene>
<name>A0AAQ3PNC4_PASNO</name>
<evidence type="ECO:0000313" key="2">
    <source>
        <dbReference type="Proteomes" id="UP001341281"/>
    </source>
</evidence>
<organism evidence="1 2">
    <name type="scientific">Paspalum notatum var. saurae</name>
    <dbReference type="NCBI Taxonomy" id="547442"/>
    <lineage>
        <taxon>Eukaryota</taxon>
        <taxon>Viridiplantae</taxon>
        <taxon>Streptophyta</taxon>
        <taxon>Embryophyta</taxon>
        <taxon>Tracheophyta</taxon>
        <taxon>Spermatophyta</taxon>
        <taxon>Magnoliopsida</taxon>
        <taxon>Liliopsida</taxon>
        <taxon>Poales</taxon>
        <taxon>Poaceae</taxon>
        <taxon>PACMAD clade</taxon>
        <taxon>Panicoideae</taxon>
        <taxon>Andropogonodae</taxon>
        <taxon>Paspaleae</taxon>
        <taxon>Paspalinae</taxon>
        <taxon>Paspalum</taxon>
    </lineage>
</organism>
<dbReference type="EMBL" id="CP144745">
    <property type="protein sequence ID" value="WVZ53276.1"/>
    <property type="molecule type" value="Genomic_DNA"/>
</dbReference>
<protein>
    <submittedName>
        <fullName evidence="1">Uncharacterized protein</fullName>
    </submittedName>
</protein>
<sequence>MHVLIHKCAWFTVSMCMYVVLTTTHMSFPMKYMLHTDICISSTSNACICIRMHSCLHLSCI</sequence>
<reference evidence="1 2" key="1">
    <citation type="submission" date="2024-02" db="EMBL/GenBank/DDBJ databases">
        <title>High-quality chromosome-scale genome assembly of Pensacola bahiagrass (Paspalum notatum Flugge var. saurae).</title>
        <authorList>
            <person name="Vega J.M."/>
            <person name="Podio M."/>
            <person name="Orjuela J."/>
            <person name="Siena L.A."/>
            <person name="Pessino S.C."/>
            <person name="Combes M.C."/>
            <person name="Mariac C."/>
            <person name="Albertini E."/>
            <person name="Pupilli F."/>
            <person name="Ortiz J.P.A."/>
            <person name="Leblanc O."/>
        </authorList>
    </citation>
    <scope>NUCLEOTIDE SEQUENCE [LARGE SCALE GENOMIC DNA]</scope>
    <source>
        <strain evidence="1">R1</strain>
        <tissue evidence="1">Leaf</tissue>
    </source>
</reference>
<accession>A0AAQ3PNC4</accession>
<evidence type="ECO:0000313" key="1">
    <source>
        <dbReference type="EMBL" id="WVZ53276.1"/>
    </source>
</evidence>
<dbReference type="AlphaFoldDB" id="A0AAQ3PNC4"/>